<accession>A0A0V8CQK9</accession>
<dbReference type="Proteomes" id="UP000053058">
    <property type="component" value="Unassembled WGS sequence"/>
</dbReference>
<sequence>MRAKYGNSVVEIWKIDSQNIDEDWVKQAFEDQIIWWNMSDKKILMVNNTGSALTGILPKMKITGLSVSMGGTGWYLIKSSDNIYKVIDEKHFKKEYSLF</sequence>
<dbReference type="RefSeq" id="WP_058219791.1">
    <property type="nucleotide sequence ID" value="NZ_LKLN01000071.1"/>
</dbReference>
<comment type="caution">
    <text evidence="1">The sequence shown here is derived from an EMBL/GenBank/DDBJ whole genome shotgun (WGS) entry which is preliminary data.</text>
</comment>
<evidence type="ECO:0000313" key="1">
    <source>
        <dbReference type="EMBL" id="KSU03646.1"/>
    </source>
</evidence>
<evidence type="ECO:0000313" key="2">
    <source>
        <dbReference type="Proteomes" id="UP000053058"/>
    </source>
</evidence>
<dbReference type="PATRIC" id="fig|1360.105.peg.806"/>
<name>A0A0V8CQK9_LACLL</name>
<organism evidence="1 2">
    <name type="scientific">Lactococcus lactis subsp. lactis</name>
    <name type="common">Streptococcus lactis</name>
    <dbReference type="NCBI Taxonomy" id="1360"/>
    <lineage>
        <taxon>Bacteria</taxon>
        <taxon>Bacillati</taxon>
        <taxon>Bacillota</taxon>
        <taxon>Bacilli</taxon>
        <taxon>Lactobacillales</taxon>
        <taxon>Streptococcaceae</taxon>
        <taxon>Lactococcus</taxon>
    </lineage>
</organism>
<dbReference type="EMBL" id="LKLN01000071">
    <property type="protein sequence ID" value="KSU03646.1"/>
    <property type="molecule type" value="Genomic_DNA"/>
</dbReference>
<dbReference type="AlphaFoldDB" id="A0A0V8CQK9"/>
<proteinExistence type="predicted"/>
<protein>
    <submittedName>
        <fullName evidence="1">Uncharacterized protein</fullName>
    </submittedName>
</protein>
<gene>
    <name evidence="1" type="ORF">KF282_1729</name>
</gene>
<reference evidence="2" key="1">
    <citation type="submission" date="2015-10" db="EMBL/GenBank/DDBJ databases">
        <title>Draft Genome Sequences of 11 Lactococcus lactis subspecies cremoris strains.</title>
        <authorList>
            <person name="Wels M."/>
            <person name="Backus L."/>
            <person name="Boekhorst J."/>
            <person name="Dijkstra A."/>
            <person name="Beerthuizen M."/>
            <person name="Kelly W."/>
            <person name="Siezen R."/>
            <person name="Bachmann H."/>
            <person name="Van Hijum S."/>
        </authorList>
    </citation>
    <scope>NUCLEOTIDE SEQUENCE [LARGE SCALE GENOMIC DNA]</scope>
    <source>
        <strain evidence="2">KF282</strain>
    </source>
</reference>